<dbReference type="InterPro" id="IPR000792">
    <property type="entry name" value="Tscrpt_reg_LuxR_C"/>
</dbReference>
<dbReference type="Proteomes" id="UP000287171">
    <property type="component" value="Unassembled WGS sequence"/>
</dbReference>
<dbReference type="PRINTS" id="PR00038">
    <property type="entry name" value="HTHLUXR"/>
</dbReference>
<organism evidence="2 3">
    <name type="scientific">Dictyobacter alpinus</name>
    <dbReference type="NCBI Taxonomy" id="2014873"/>
    <lineage>
        <taxon>Bacteria</taxon>
        <taxon>Bacillati</taxon>
        <taxon>Chloroflexota</taxon>
        <taxon>Ktedonobacteria</taxon>
        <taxon>Ktedonobacterales</taxon>
        <taxon>Dictyobacteraceae</taxon>
        <taxon>Dictyobacter</taxon>
    </lineage>
</organism>
<dbReference type="GO" id="GO:0043531">
    <property type="term" value="F:ADP binding"/>
    <property type="evidence" value="ECO:0007669"/>
    <property type="project" value="InterPro"/>
</dbReference>
<accession>A0A402BEP5</accession>
<dbReference type="AlphaFoldDB" id="A0A402BEP5"/>
<dbReference type="InterPro" id="IPR036388">
    <property type="entry name" value="WH-like_DNA-bd_sf"/>
</dbReference>
<dbReference type="PRINTS" id="PR00364">
    <property type="entry name" value="DISEASERSIST"/>
</dbReference>
<dbReference type="SMART" id="SM00421">
    <property type="entry name" value="HTH_LUXR"/>
    <property type="match status" value="1"/>
</dbReference>
<dbReference type="GO" id="GO:0006355">
    <property type="term" value="P:regulation of DNA-templated transcription"/>
    <property type="evidence" value="ECO:0007669"/>
    <property type="project" value="InterPro"/>
</dbReference>
<dbReference type="Gene3D" id="1.25.40.10">
    <property type="entry name" value="Tetratricopeptide repeat domain"/>
    <property type="match status" value="1"/>
</dbReference>
<gene>
    <name evidence="2" type="ORF">KDA_52600</name>
</gene>
<dbReference type="RefSeq" id="WP_126629984.1">
    <property type="nucleotide sequence ID" value="NZ_BIFT01000002.1"/>
</dbReference>
<dbReference type="InterPro" id="IPR011990">
    <property type="entry name" value="TPR-like_helical_dom_sf"/>
</dbReference>
<dbReference type="OrthoDB" id="149079at2"/>
<proteinExistence type="predicted"/>
<dbReference type="PANTHER" id="PTHR47691">
    <property type="entry name" value="REGULATOR-RELATED"/>
    <property type="match status" value="1"/>
</dbReference>
<dbReference type="Gene3D" id="3.40.50.300">
    <property type="entry name" value="P-loop containing nucleotide triphosphate hydrolases"/>
    <property type="match status" value="1"/>
</dbReference>
<dbReference type="PROSITE" id="PS50043">
    <property type="entry name" value="HTH_LUXR_2"/>
    <property type="match status" value="1"/>
</dbReference>
<dbReference type="InterPro" id="IPR002182">
    <property type="entry name" value="NB-ARC"/>
</dbReference>
<dbReference type="Pfam" id="PF00931">
    <property type="entry name" value="NB-ARC"/>
    <property type="match status" value="1"/>
</dbReference>
<name>A0A402BEP5_9CHLR</name>
<dbReference type="InterPro" id="IPR016032">
    <property type="entry name" value="Sig_transdc_resp-reg_C-effctor"/>
</dbReference>
<reference evidence="3" key="1">
    <citation type="submission" date="2018-12" db="EMBL/GenBank/DDBJ databases">
        <title>Tengunoibacter tsumagoiensis gen. nov., sp. nov., Dictyobacter kobayashii sp. nov., D. alpinus sp. nov., and D. joshuensis sp. nov. and description of Dictyobacteraceae fam. nov. within the order Ktedonobacterales isolated from Tengu-no-mugimeshi.</title>
        <authorList>
            <person name="Wang C.M."/>
            <person name="Zheng Y."/>
            <person name="Sakai Y."/>
            <person name="Toyoda A."/>
            <person name="Minakuchi Y."/>
            <person name="Abe K."/>
            <person name="Yokota A."/>
            <person name="Yabe S."/>
        </authorList>
    </citation>
    <scope>NUCLEOTIDE SEQUENCE [LARGE SCALE GENOMIC DNA]</scope>
    <source>
        <strain evidence="3">Uno16</strain>
    </source>
</reference>
<dbReference type="Pfam" id="PF00196">
    <property type="entry name" value="GerE"/>
    <property type="match status" value="1"/>
</dbReference>
<dbReference type="EMBL" id="BIFT01000002">
    <property type="protein sequence ID" value="GCE29776.1"/>
    <property type="molecule type" value="Genomic_DNA"/>
</dbReference>
<dbReference type="SUPFAM" id="SSF52540">
    <property type="entry name" value="P-loop containing nucleoside triphosphate hydrolases"/>
    <property type="match status" value="1"/>
</dbReference>
<dbReference type="GO" id="GO:0003677">
    <property type="term" value="F:DNA binding"/>
    <property type="evidence" value="ECO:0007669"/>
    <property type="project" value="InterPro"/>
</dbReference>
<keyword evidence="3" id="KW-1185">Reference proteome</keyword>
<evidence type="ECO:0000259" key="1">
    <source>
        <dbReference type="PROSITE" id="PS50043"/>
    </source>
</evidence>
<dbReference type="PANTHER" id="PTHR47691:SF3">
    <property type="entry name" value="HTH-TYPE TRANSCRIPTIONAL REGULATOR RV0890C-RELATED"/>
    <property type="match status" value="1"/>
</dbReference>
<feature type="domain" description="HTH luxR-type" evidence="1">
    <location>
        <begin position="869"/>
        <end position="934"/>
    </location>
</feature>
<evidence type="ECO:0000313" key="2">
    <source>
        <dbReference type="EMBL" id="GCE29776.1"/>
    </source>
</evidence>
<dbReference type="SUPFAM" id="SSF48452">
    <property type="entry name" value="TPR-like"/>
    <property type="match status" value="1"/>
</dbReference>
<dbReference type="Gene3D" id="1.10.10.10">
    <property type="entry name" value="Winged helix-like DNA-binding domain superfamily/Winged helix DNA-binding domain"/>
    <property type="match status" value="1"/>
</dbReference>
<sequence length="939" mass="104285">MTQSSPRLFKDMLLYEQQGRVQLLRVGTQAWYDWLSSASLFTITNAAGSFTARKERAGSKRGGWYWKMYHRQQGKLRSAYLGKTERLTWEHVTGVMQRLADIRSLDDRKQEHRHAAPVPAIAHGSQISLPLISLIGRDQEIAQLEEMLCQQEKRIVTVTGMGGVGKTHLALHIARKLLPAFADGVVFVSLESISEADHVLVALARALGVSAREKLAIAASIQTLLQQKHMLLVLDNFEQVVAAAPQIEKLLMACPRLAVLTTSRMALHLRGEQIFQLAPLALPDLTTPADPEILLHSPAVALFIQHAQTHLPSFQLTPANASSVRAICHQLDGLPLALELAAARLPLFSPEALLAHLLPRLPLLAGSQQNLPTRQQTLRNTLDWSYQLLDPSEQRVFHLLSVFVGGWTLRALEAVAQAFDGEHRDVLQTLTSLLDKNLIQRSDLQATEPRFRLLETVREYASTLLAAQSESEQIVAHEAHASFYLELAEEASVHFGDVLHLLLPCLEPEHANLLAALQWFQTHGNINAALRLGSALEWFWAGGNAWGEGRWWLEQLLAQSQAEISTERARALTVAGKLAQTQGIYEQAISWGSEGLALFRQLGDNQGILVALGHLAYTEIDRGFYDHAVLLGEEAYALEQQMGIYTRALHCTLIRALIFAGAYERAALLVENVRSMSLRQGDLTGMATVHFALGAIALVRKDLYAAQSLLQAARNTYQAVGFMRIILEIEGVLAFVDVQRGAIETARKKYLELARRCFSRETTGDAPLALALTLRGLGIVAARQGRPTEAVRLWGAADRLNRNMFPFERHPYEVELKAVRTLLGKATFARSWDQGTQVPADSLLSAQEHGMWEVEAEVAHIAPQSPEVSSSLFETFTAREIDVLQLLVRGKTDRQIAEQLVISPRTVNTHVTSLYRKMDVTSRSAATRYALEHNFSTHE</sequence>
<dbReference type="SUPFAM" id="SSF46894">
    <property type="entry name" value="C-terminal effector domain of the bipartite response regulators"/>
    <property type="match status" value="1"/>
</dbReference>
<dbReference type="InterPro" id="IPR058852">
    <property type="entry name" value="HTH_77"/>
</dbReference>
<comment type="caution">
    <text evidence="2">The sequence shown here is derived from an EMBL/GenBank/DDBJ whole genome shotgun (WGS) entry which is preliminary data.</text>
</comment>
<dbReference type="InterPro" id="IPR027417">
    <property type="entry name" value="P-loop_NTPase"/>
</dbReference>
<protein>
    <recommendedName>
        <fullName evidence="1">HTH luxR-type domain-containing protein</fullName>
    </recommendedName>
</protein>
<dbReference type="CDD" id="cd06170">
    <property type="entry name" value="LuxR_C_like"/>
    <property type="match status" value="1"/>
</dbReference>
<dbReference type="Pfam" id="PF25872">
    <property type="entry name" value="HTH_77"/>
    <property type="match status" value="1"/>
</dbReference>
<evidence type="ECO:0000313" key="3">
    <source>
        <dbReference type="Proteomes" id="UP000287171"/>
    </source>
</evidence>